<dbReference type="PROSITE" id="PS00194">
    <property type="entry name" value="THIOREDOXIN_1"/>
    <property type="match status" value="1"/>
</dbReference>
<dbReference type="KEGG" id="fil:BN1229_v1_1339"/>
<evidence type="ECO:0000256" key="6">
    <source>
        <dbReference type="SAM" id="Phobius"/>
    </source>
</evidence>
<keyword evidence="2" id="KW-0201">Cytochrome c-type biogenesis</keyword>
<evidence type="ECO:0000256" key="5">
    <source>
        <dbReference type="SAM" id="MobiDB-lite"/>
    </source>
</evidence>
<keyword evidence="4" id="KW-0676">Redox-active center</keyword>
<gene>
    <name evidence="8" type="primary">tlpA</name>
    <name evidence="8" type="ORF">YBN1229_v1_1337</name>
</gene>
<dbReference type="Pfam" id="PF08534">
    <property type="entry name" value="Redoxin"/>
    <property type="match status" value="1"/>
</dbReference>
<dbReference type="SUPFAM" id="SSF52833">
    <property type="entry name" value="Thioredoxin-like"/>
    <property type="match status" value="1"/>
</dbReference>
<dbReference type="CDD" id="cd02966">
    <property type="entry name" value="TlpA_like_family"/>
    <property type="match status" value="1"/>
</dbReference>
<dbReference type="Proteomes" id="UP000033187">
    <property type="component" value="Chromosome 1"/>
</dbReference>
<keyword evidence="6" id="KW-1133">Transmembrane helix</keyword>
<reference evidence="9" key="1">
    <citation type="submission" date="2015-02" db="EMBL/GenBank/DDBJ databases">
        <authorList>
            <person name="Chooi Y.-H."/>
        </authorList>
    </citation>
    <scope>NUCLEOTIDE SEQUENCE [LARGE SCALE GENOMIC DNA]</scope>
    <source>
        <strain evidence="9">strain Y</strain>
    </source>
</reference>
<dbReference type="PANTHER" id="PTHR42852">
    <property type="entry name" value="THIOL:DISULFIDE INTERCHANGE PROTEIN DSBE"/>
    <property type="match status" value="1"/>
</dbReference>
<name>A0A0D6JD16_9HYPH</name>
<evidence type="ECO:0000256" key="4">
    <source>
        <dbReference type="ARBA" id="ARBA00023284"/>
    </source>
</evidence>
<proteinExistence type="predicted"/>
<dbReference type="GO" id="GO:0030313">
    <property type="term" value="C:cell envelope"/>
    <property type="evidence" value="ECO:0007669"/>
    <property type="project" value="UniProtKB-SubCell"/>
</dbReference>
<organism evidence="8 9">
    <name type="scientific">Candidatus Filomicrobium marinum</name>
    <dbReference type="NCBI Taxonomy" id="1608628"/>
    <lineage>
        <taxon>Bacteria</taxon>
        <taxon>Pseudomonadati</taxon>
        <taxon>Pseudomonadota</taxon>
        <taxon>Alphaproteobacteria</taxon>
        <taxon>Hyphomicrobiales</taxon>
        <taxon>Hyphomicrobiaceae</taxon>
        <taxon>Filomicrobium</taxon>
    </lineage>
</organism>
<protein>
    <submittedName>
        <fullName evidence="8">Thiol:disulfide interchange protein TlpA</fullName>
    </submittedName>
</protein>
<evidence type="ECO:0000313" key="9">
    <source>
        <dbReference type="Proteomes" id="UP000033187"/>
    </source>
</evidence>
<dbReference type="RefSeq" id="WP_046477390.1">
    <property type="nucleotide sequence ID" value="NZ_LN829118.1"/>
</dbReference>
<dbReference type="GO" id="GO:0015036">
    <property type="term" value="F:disulfide oxidoreductase activity"/>
    <property type="evidence" value="ECO:0007669"/>
    <property type="project" value="UniProtKB-ARBA"/>
</dbReference>
<dbReference type="AlphaFoldDB" id="A0A0D6JD16"/>
<evidence type="ECO:0000259" key="7">
    <source>
        <dbReference type="PROSITE" id="PS51352"/>
    </source>
</evidence>
<dbReference type="KEGG" id="fiy:BN1229_v1_1337"/>
<dbReference type="Gene3D" id="3.40.30.10">
    <property type="entry name" value="Glutaredoxin"/>
    <property type="match status" value="1"/>
</dbReference>
<evidence type="ECO:0000256" key="1">
    <source>
        <dbReference type="ARBA" id="ARBA00004196"/>
    </source>
</evidence>
<dbReference type="InterPro" id="IPR050553">
    <property type="entry name" value="Thioredoxin_ResA/DsbE_sf"/>
</dbReference>
<dbReference type="InterPro" id="IPR013766">
    <property type="entry name" value="Thioredoxin_domain"/>
</dbReference>
<evidence type="ECO:0000256" key="2">
    <source>
        <dbReference type="ARBA" id="ARBA00022748"/>
    </source>
</evidence>
<feature type="region of interest" description="Disordered" evidence="5">
    <location>
        <begin position="45"/>
        <end position="72"/>
    </location>
</feature>
<dbReference type="GO" id="GO:0017004">
    <property type="term" value="P:cytochrome complex assembly"/>
    <property type="evidence" value="ECO:0007669"/>
    <property type="project" value="UniProtKB-KW"/>
</dbReference>
<dbReference type="PROSITE" id="PS51352">
    <property type="entry name" value="THIOREDOXIN_2"/>
    <property type="match status" value="1"/>
</dbReference>
<feature type="transmembrane region" description="Helical" evidence="6">
    <location>
        <begin position="16"/>
        <end position="36"/>
    </location>
</feature>
<dbReference type="InterPro" id="IPR036249">
    <property type="entry name" value="Thioredoxin-like_sf"/>
</dbReference>
<keyword evidence="3" id="KW-1015">Disulfide bond</keyword>
<dbReference type="PANTHER" id="PTHR42852:SF6">
    <property type="entry name" value="THIOL:DISULFIDE INTERCHANGE PROTEIN DSBE"/>
    <property type="match status" value="1"/>
</dbReference>
<dbReference type="OrthoDB" id="9799347at2"/>
<dbReference type="EMBL" id="LN829119">
    <property type="protein sequence ID" value="CPR17615.1"/>
    <property type="molecule type" value="Genomic_DNA"/>
</dbReference>
<comment type="subcellular location">
    <subcellularLocation>
        <location evidence="1">Cell envelope</location>
    </subcellularLocation>
</comment>
<accession>A0A0D6JD16</accession>
<evidence type="ECO:0000313" key="8">
    <source>
        <dbReference type="EMBL" id="CPR17615.1"/>
    </source>
</evidence>
<keyword evidence="6" id="KW-0472">Membrane</keyword>
<dbReference type="InterPro" id="IPR017937">
    <property type="entry name" value="Thioredoxin_CS"/>
</dbReference>
<feature type="domain" description="Thioredoxin" evidence="7">
    <location>
        <begin position="92"/>
        <end position="234"/>
    </location>
</feature>
<dbReference type="InterPro" id="IPR013740">
    <property type="entry name" value="Redoxin"/>
</dbReference>
<keyword evidence="9" id="KW-1185">Reference proteome</keyword>
<sequence length="234" mass="24765">MSKDSTTAVKRTSPASYLWIAAIAAVIGFAAVYWTMAPSDNGEGIANSPTAAEAKPMAAPTKTGETAAPTPNAMPNEGGKLNSGHMAAFIFKPEPETLGDVSFKDGTGQSVTLADFKGKTILLNLWATWCAPCREEMPALDRLQNQLGSDKFEVVALSVDRGGAEKSQQFLDKINVQSLTLYVDEKAGSSSVLKVIGMPTTLLIDADGREIGRLVGPAEWDSADAVRLIKAHLP</sequence>
<keyword evidence="6" id="KW-0812">Transmembrane</keyword>
<evidence type="ECO:0000256" key="3">
    <source>
        <dbReference type="ARBA" id="ARBA00023157"/>
    </source>
</evidence>